<reference evidence="1 2" key="1">
    <citation type="submission" date="2016-05" db="EMBL/GenBank/DDBJ databases">
        <title>First whole genome sequencing of Entamoeba histolytica HM1:IMSS-clone-6.</title>
        <authorList>
            <person name="Mukherjee Avik.K."/>
            <person name="Izumyama S."/>
            <person name="Nakada-Tsukui K."/>
            <person name="Nozaki T."/>
        </authorList>
    </citation>
    <scope>NUCLEOTIDE SEQUENCE [LARGE SCALE GENOMIC DNA]</scope>
    <source>
        <strain evidence="1 2">HM1:IMSS clone 6</strain>
    </source>
</reference>
<dbReference type="VEuPathDB" id="AmoebaDB:EHI7A_056470"/>
<evidence type="ECO:0000313" key="1">
    <source>
        <dbReference type="EMBL" id="GAT92989.1"/>
    </source>
</evidence>
<comment type="caution">
    <text evidence="1">The sequence shown here is derived from an EMBL/GenBank/DDBJ whole genome shotgun (WGS) entry which is preliminary data.</text>
</comment>
<accession>A0A5K1UG88</accession>
<sequence length="172" mass="19675">MENQINVNPTASGIEARKRFYEYSSLDVEPYQPRRGFFSSLYQLIFHPIKFFTPTEKKVGEVKLEIYQRNDGDVSLKLKEDNSNRTTHQAVLTETTDYQKEINLINDNLKLLLQNIIKNTSVAPIIIKTDSSILKENTILKLDEKNNSIIVEEPTGKDSILCTPSKVRNTVA</sequence>
<dbReference type="VEuPathDB" id="AmoebaDB:EHI_155590"/>
<gene>
    <name evidence="1" type="ORF">CL6EHI_155590</name>
</gene>
<dbReference type="VEuPathDB" id="AmoebaDB:KM1_108360"/>
<organism evidence="1 2">
    <name type="scientific">Entamoeba histolytica</name>
    <dbReference type="NCBI Taxonomy" id="5759"/>
    <lineage>
        <taxon>Eukaryota</taxon>
        <taxon>Amoebozoa</taxon>
        <taxon>Evosea</taxon>
        <taxon>Archamoebae</taxon>
        <taxon>Mastigamoebida</taxon>
        <taxon>Entamoebidae</taxon>
        <taxon>Entamoeba</taxon>
    </lineage>
</organism>
<evidence type="ECO:0000313" key="2">
    <source>
        <dbReference type="Proteomes" id="UP000078387"/>
    </source>
</evidence>
<protein>
    <submittedName>
        <fullName evidence="1">Uncharacterized protein</fullName>
    </submittedName>
</protein>
<dbReference type="VEuPathDB" id="AmoebaDB:EHI5A_091000"/>
<proteinExistence type="predicted"/>
<dbReference type="AlphaFoldDB" id="A0A5K1UG88"/>
<dbReference type="OMA" id="ITMRNDV"/>
<dbReference type="EMBL" id="BDEQ01000001">
    <property type="protein sequence ID" value="GAT92989.1"/>
    <property type="molecule type" value="Genomic_DNA"/>
</dbReference>
<dbReference type="VEuPathDB" id="AmoebaDB:EHI8A_130070"/>
<dbReference type="Proteomes" id="UP000078387">
    <property type="component" value="Unassembled WGS sequence"/>
</dbReference>
<name>A0A5K1UG88_ENTHI</name>